<evidence type="ECO:0000313" key="1">
    <source>
        <dbReference type="EMBL" id="MBN8205321.1"/>
    </source>
</evidence>
<dbReference type="RefSeq" id="WP_206822911.1">
    <property type="nucleotide sequence ID" value="NZ_JAEMWU010000001.1"/>
</dbReference>
<sequence>MEGKLNDGPVRAVYVVLTHRNWAQVRRLAGAILASSPDARVLLAHDARSEVFPAHLDDPRIRVFVHGLECDWGSWELVEATLRAMERARELWDPQLVTLISGDDYPMRRLPDWEREALAASGWIGEAHALTYRPRWGRRRGEGDDRLNRYTFFWFRASDENRSLGLPEWLRAFASRVRRALAVRLEPVFGVRYVTRGRGRYFGVRRPTPFTRAMPCHIGAQWVALRRHELDVLLDEDLAPRSRLRRFYRRTIIPDESALVTPLSWRGAPADLPPVTLYQWDPALDTTITWTHNDLDRLLASGAPFCRKIDADRSGALMDSLDRLIA</sequence>
<proteinExistence type="predicted"/>
<reference evidence="1" key="1">
    <citation type="submission" date="2020-12" db="EMBL/GenBank/DDBJ databases">
        <title>PHA producing bacteria isolated from mangrove.</title>
        <authorList>
            <person name="Zheng W."/>
            <person name="Yu S."/>
            <person name="Huang Y."/>
        </authorList>
    </citation>
    <scope>NUCLEOTIDE SEQUENCE</scope>
    <source>
        <strain evidence="1">GN8-5</strain>
    </source>
</reference>
<protein>
    <recommendedName>
        <fullName evidence="3">Core-2/I-Branching enzyme</fullName>
    </recommendedName>
</protein>
<name>A0A939DUS7_9MICO</name>
<organism evidence="1 2">
    <name type="scientific">Microbacterium esteraromaticum</name>
    <dbReference type="NCBI Taxonomy" id="57043"/>
    <lineage>
        <taxon>Bacteria</taxon>
        <taxon>Bacillati</taxon>
        <taxon>Actinomycetota</taxon>
        <taxon>Actinomycetes</taxon>
        <taxon>Micrococcales</taxon>
        <taxon>Microbacteriaceae</taxon>
        <taxon>Microbacterium</taxon>
    </lineage>
</organism>
<evidence type="ECO:0008006" key="3">
    <source>
        <dbReference type="Google" id="ProtNLM"/>
    </source>
</evidence>
<accession>A0A939DUS7</accession>
<dbReference type="EMBL" id="JAEMWU010000001">
    <property type="protein sequence ID" value="MBN8205321.1"/>
    <property type="molecule type" value="Genomic_DNA"/>
</dbReference>
<evidence type="ECO:0000313" key="2">
    <source>
        <dbReference type="Proteomes" id="UP000664385"/>
    </source>
</evidence>
<dbReference type="Proteomes" id="UP000664385">
    <property type="component" value="Unassembled WGS sequence"/>
</dbReference>
<gene>
    <name evidence="1" type="ORF">JF543_05050</name>
</gene>
<dbReference type="AlphaFoldDB" id="A0A939DUS7"/>
<comment type="caution">
    <text evidence="1">The sequence shown here is derived from an EMBL/GenBank/DDBJ whole genome shotgun (WGS) entry which is preliminary data.</text>
</comment>